<organism evidence="2 3">
    <name type="scientific">Aspergillus luchuensis (strain CBS 106.47)</name>
    <dbReference type="NCBI Taxonomy" id="1137211"/>
    <lineage>
        <taxon>Eukaryota</taxon>
        <taxon>Fungi</taxon>
        <taxon>Dikarya</taxon>
        <taxon>Ascomycota</taxon>
        <taxon>Pezizomycotina</taxon>
        <taxon>Eurotiomycetes</taxon>
        <taxon>Eurotiomycetidae</taxon>
        <taxon>Eurotiales</taxon>
        <taxon>Aspergillaceae</taxon>
        <taxon>Aspergillus</taxon>
        <taxon>Aspergillus subgen. Circumdati</taxon>
    </lineage>
</organism>
<proteinExistence type="predicted"/>
<feature type="region of interest" description="Disordered" evidence="1">
    <location>
        <begin position="369"/>
        <end position="392"/>
    </location>
</feature>
<protein>
    <submittedName>
        <fullName evidence="2">Uncharacterized protein</fullName>
    </submittedName>
</protein>
<dbReference type="VEuPathDB" id="FungiDB:ASPFODRAFT_60189"/>
<dbReference type="AlphaFoldDB" id="A0A1M3TM27"/>
<sequence length="398" mass="42937">MAWFSSILNGAGNAASWLVSNSGLINGVLETVGTVARGKLPGTVTTEGYVIVENTDISEEDSDCEENLVKGFKKATITLEKAALQGGANPPPMPSSKISRESVILSGLWTNPGLSLTGTATPEMYKDMGKFLAENNIPTELKTSRGGMEDVSRHICAAIFADAPGIPEASEIDGVAIKMPTFEIKGDGCTISGTHAYYSIPLGKRREGSACDDQAWHGAVRVTKTTTEAFDAEHRKEMKKDFFVAQNVEMASVGPRWVVTCQVDWRTISLARNSRDKLKAEFEKNHPTYKILHLGVAGQSQTIKIQAPEGDMPAKVRALLNKVVTIVAHSVTKPGNQTITGEPLSDSMLSAHVRSVLNLVVSETERKLTGQMLEPEDEKDDPTLQTPEVTVTNSTLVI</sequence>
<evidence type="ECO:0000313" key="3">
    <source>
        <dbReference type="Proteomes" id="UP000184063"/>
    </source>
</evidence>
<reference evidence="3" key="1">
    <citation type="journal article" date="2017" name="Genome Biol.">
        <title>Comparative genomics reveals high biological diversity and specific adaptations in the industrially and medically important fungal genus Aspergillus.</title>
        <authorList>
            <person name="de Vries R.P."/>
            <person name="Riley R."/>
            <person name="Wiebenga A."/>
            <person name="Aguilar-Osorio G."/>
            <person name="Amillis S."/>
            <person name="Uchima C.A."/>
            <person name="Anderluh G."/>
            <person name="Asadollahi M."/>
            <person name="Askin M."/>
            <person name="Barry K."/>
            <person name="Battaglia E."/>
            <person name="Bayram O."/>
            <person name="Benocci T."/>
            <person name="Braus-Stromeyer S.A."/>
            <person name="Caldana C."/>
            <person name="Canovas D."/>
            <person name="Cerqueira G.C."/>
            <person name="Chen F."/>
            <person name="Chen W."/>
            <person name="Choi C."/>
            <person name="Clum A."/>
            <person name="Dos Santos R.A."/>
            <person name="Damasio A.R."/>
            <person name="Diallinas G."/>
            <person name="Emri T."/>
            <person name="Fekete E."/>
            <person name="Flipphi M."/>
            <person name="Freyberg S."/>
            <person name="Gallo A."/>
            <person name="Gournas C."/>
            <person name="Habgood R."/>
            <person name="Hainaut M."/>
            <person name="Harispe M.L."/>
            <person name="Henrissat B."/>
            <person name="Hilden K.S."/>
            <person name="Hope R."/>
            <person name="Hossain A."/>
            <person name="Karabika E."/>
            <person name="Karaffa L."/>
            <person name="Karanyi Z."/>
            <person name="Krasevec N."/>
            <person name="Kuo A."/>
            <person name="Kusch H."/>
            <person name="LaButti K."/>
            <person name="Lagendijk E.L."/>
            <person name="Lapidus A."/>
            <person name="Levasseur A."/>
            <person name="Lindquist E."/>
            <person name="Lipzen A."/>
            <person name="Logrieco A.F."/>
            <person name="MacCabe A."/>
            <person name="Maekelae M.R."/>
            <person name="Malavazi I."/>
            <person name="Melin P."/>
            <person name="Meyer V."/>
            <person name="Mielnichuk N."/>
            <person name="Miskei M."/>
            <person name="Molnar A.P."/>
            <person name="Mule G."/>
            <person name="Ngan C.Y."/>
            <person name="Orejas M."/>
            <person name="Orosz E."/>
            <person name="Ouedraogo J.P."/>
            <person name="Overkamp K.M."/>
            <person name="Park H.-S."/>
            <person name="Perrone G."/>
            <person name="Piumi F."/>
            <person name="Punt P.J."/>
            <person name="Ram A.F."/>
            <person name="Ramon A."/>
            <person name="Rauscher S."/>
            <person name="Record E."/>
            <person name="Riano-Pachon D.M."/>
            <person name="Robert V."/>
            <person name="Roehrig J."/>
            <person name="Ruller R."/>
            <person name="Salamov A."/>
            <person name="Salih N.S."/>
            <person name="Samson R.A."/>
            <person name="Sandor E."/>
            <person name="Sanguinetti M."/>
            <person name="Schuetze T."/>
            <person name="Sepcic K."/>
            <person name="Shelest E."/>
            <person name="Sherlock G."/>
            <person name="Sophianopoulou V."/>
            <person name="Squina F.M."/>
            <person name="Sun H."/>
            <person name="Susca A."/>
            <person name="Todd R.B."/>
            <person name="Tsang A."/>
            <person name="Unkles S.E."/>
            <person name="van de Wiele N."/>
            <person name="van Rossen-Uffink D."/>
            <person name="Oliveira J.V."/>
            <person name="Vesth T.C."/>
            <person name="Visser J."/>
            <person name="Yu J.-H."/>
            <person name="Zhou M."/>
            <person name="Andersen M.R."/>
            <person name="Archer D.B."/>
            <person name="Baker S.E."/>
            <person name="Benoit I."/>
            <person name="Brakhage A.A."/>
            <person name="Braus G.H."/>
            <person name="Fischer R."/>
            <person name="Frisvad J.C."/>
            <person name="Goldman G.H."/>
            <person name="Houbraken J."/>
            <person name="Oakley B."/>
            <person name="Pocsi I."/>
            <person name="Scazzocchio C."/>
            <person name="Seiboth B."/>
            <person name="vanKuyk P.A."/>
            <person name="Wortman J."/>
            <person name="Dyer P.S."/>
            <person name="Grigoriev I.V."/>
        </authorList>
    </citation>
    <scope>NUCLEOTIDE SEQUENCE [LARGE SCALE GENOMIC DNA]</scope>
    <source>
        <strain evidence="3">CBS 106.47</strain>
    </source>
</reference>
<feature type="compositionally biased region" description="Polar residues" evidence="1">
    <location>
        <begin position="383"/>
        <end position="392"/>
    </location>
</feature>
<evidence type="ECO:0000256" key="1">
    <source>
        <dbReference type="SAM" id="MobiDB-lite"/>
    </source>
</evidence>
<dbReference type="Proteomes" id="UP000184063">
    <property type="component" value="Unassembled WGS sequence"/>
</dbReference>
<dbReference type="EMBL" id="KV878240">
    <property type="protein sequence ID" value="OJZ87837.1"/>
    <property type="molecule type" value="Genomic_DNA"/>
</dbReference>
<name>A0A1M3TM27_ASPLC</name>
<evidence type="ECO:0000313" key="2">
    <source>
        <dbReference type="EMBL" id="OJZ87837.1"/>
    </source>
</evidence>
<accession>A0A1M3TM27</accession>
<gene>
    <name evidence="2" type="ORF">ASPFODRAFT_60189</name>
</gene>